<dbReference type="RefSeq" id="WP_041968094.1">
    <property type="nucleotide sequence ID" value="NZ_BASE01000130.1"/>
</dbReference>
<feature type="transmembrane region" description="Helical" evidence="1">
    <location>
        <begin position="34"/>
        <end position="56"/>
    </location>
</feature>
<keyword evidence="3" id="KW-1185">Reference proteome</keyword>
<dbReference type="Proteomes" id="UP000031014">
    <property type="component" value="Unassembled WGS sequence"/>
</dbReference>
<evidence type="ECO:0000313" key="3">
    <source>
        <dbReference type="Proteomes" id="UP000031014"/>
    </source>
</evidence>
<name>A0A0A8X974_MESS1</name>
<evidence type="ECO:0000256" key="1">
    <source>
        <dbReference type="SAM" id="Phobius"/>
    </source>
</evidence>
<proteinExistence type="predicted"/>
<dbReference type="NCBIfam" id="TIGR02862">
    <property type="entry name" value="spore_BofA"/>
    <property type="match status" value="1"/>
</dbReference>
<dbReference type="AlphaFoldDB" id="A0A0A8X974"/>
<sequence>MEPIVVISVLGGLIFLLLIIGAPTKPLRFIGQNAVKILIGAIFLFFLNAFGTSFGIYVPINIATAAVSGLLGIPGVFALVAIQTWII</sequence>
<gene>
    <name evidence="2" type="ORF">SAMD00020551_4713</name>
</gene>
<dbReference type="InterPro" id="IPR010001">
    <property type="entry name" value="BofA"/>
</dbReference>
<comment type="caution">
    <text evidence="2">The sequence shown here is derived from an EMBL/GenBank/DDBJ whole genome shotgun (WGS) entry which is preliminary data.</text>
</comment>
<keyword evidence="1" id="KW-0472">Membrane</keyword>
<accession>A0A0A8X974</accession>
<evidence type="ECO:0000313" key="2">
    <source>
        <dbReference type="EMBL" id="GAM16500.1"/>
    </source>
</evidence>
<protein>
    <submittedName>
        <fullName evidence="2">Inhibitor of pro-sigmaK processing BofA</fullName>
    </submittedName>
</protein>
<dbReference type="EMBL" id="BASE01000130">
    <property type="protein sequence ID" value="GAM16500.1"/>
    <property type="molecule type" value="Genomic_DNA"/>
</dbReference>
<keyword evidence="1" id="KW-1133">Transmembrane helix</keyword>
<dbReference type="Pfam" id="PF07441">
    <property type="entry name" value="BofA"/>
    <property type="match status" value="1"/>
</dbReference>
<reference evidence="2 3" key="1">
    <citation type="submission" date="2013-06" db="EMBL/GenBank/DDBJ databases">
        <title>Whole genome shotgun sequence of Bacillus selenatarsenatis SF-1.</title>
        <authorList>
            <person name="Kuroda M."/>
            <person name="Sei K."/>
            <person name="Yamashita M."/>
            <person name="Ike M."/>
        </authorList>
    </citation>
    <scope>NUCLEOTIDE SEQUENCE [LARGE SCALE GENOMIC DNA]</scope>
    <source>
        <strain evidence="2 3">SF-1</strain>
    </source>
</reference>
<feature type="transmembrane region" description="Helical" evidence="1">
    <location>
        <begin position="62"/>
        <end position="82"/>
    </location>
</feature>
<feature type="transmembrane region" description="Helical" evidence="1">
    <location>
        <begin position="6"/>
        <end position="22"/>
    </location>
</feature>
<dbReference type="STRING" id="1321606.SAMD00020551_4713"/>
<organism evidence="2 3">
    <name type="scientific">Mesobacillus selenatarsenatis (strain DSM 18680 / JCM 14380 / FERM P-15431 / SF-1)</name>
    <dbReference type="NCBI Taxonomy" id="1321606"/>
    <lineage>
        <taxon>Bacteria</taxon>
        <taxon>Bacillati</taxon>
        <taxon>Bacillota</taxon>
        <taxon>Bacilli</taxon>
        <taxon>Bacillales</taxon>
        <taxon>Bacillaceae</taxon>
        <taxon>Mesobacillus</taxon>
    </lineage>
</organism>
<keyword evidence="1" id="KW-0812">Transmembrane</keyword>
<dbReference type="OrthoDB" id="2692225at2"/>